<dbReference type="SUPFAM" id="SSF52540">
    <property type="entry name" value="P-loop containing nucleoside triphosphate hydrolases"/>
    <property type="match status" value="1"/>
</dbReference>
<dbReference type="STRING" id="991905.SL003B_2839"/>
<dbReference type="EMBL" id="CP002568">
    <property type="protein sequence ID" value="ADZ71262.1"/>
    <property type="molecule type" value="Genomic_DNA"/>
</dbReference>
<dbReference type="GO" id="GO:0051607">
    <property type="term" value="P:defense response to virus"/>
    <property type="evidence" value="ECO:0007669"/>
    <property type="project" value="UniProtKB-KW"/>
</dbReference>
<dbReference type="Pfam" id="PF18019">
    <property type="entry name" value="Cas3_HD"/>
    <property type="match status" value="1"/>
</dbReference>
<evidence type="ECO:0000313" key="12">
    <source>
        <dbReference type="Proteomes" id="UP000008130"/>
    </source>
</evidence>
<evidence type="ECO:0000259" key="10">
    <source>
        <dbReference type="PROSITE" id="PS51643"/>
    </source>
</evidence>
<reference evidence="11 12" key="1">
    <citation type="journal article" date="2011" name="J. Bacteriol.">
        <title>Complete genome sequence of Polymorphum gilvum SL003B-26A1T, a crude oil-degrading bacterium from oil-polluted saline soil.</title>
        <authorList>
            <person name="Li S.G."/>
            <person name="Tang Y.Q."/>
            <person name="Nie Y."/>
            <person name="Cai M."/>
            <person name="Wu X.L."/>
        </authorList>
    </citation>
    <scope>NUCLEOTIDE SEQUENCE [LARGE SCALE GENOMIC DNA]</scope>
    <source>
        <strain evidence="12">LMG 25793 / CGMCC 1.9160 / SL003B-26A1</strain>
    </source>
</reference>
<dbReference type="Gene3D" id="3.40.50.300">
    <property type="entry name" value="P-loop containing nucleotide triphosphate hydrolases"/>
    <property type="match status" value="2"/>
</dbReference>
<proteinExistence type="inferred from homology"/>
<evidence type="ECO:0000256" key="4">
    <source>
        <dbReference type="ARBA" id="ARBA00022723"/>
    </source>
</evidence>
<dbReference type="HOGENOM" id="CLU_013924_2_0_5"/>
<dbReference type="GO" id="GO:0003724">
    <property type="term" value="F:RNA helicase activity"/>
    <property type="evidence" value="ECO:0007669"/>
    <property type="project" value="TreeGrafter"/>
</dbReference>
<dbReference type="CDD" id="cd09641">
    <property type="entry name" value="Cas3''_I"/>
    <property type="match status" value="1"/>
</dbReference>
<dbReference type="Pfam" id="PF22590">
    <property type="entry name" value="Cas3-like_C_2"/>
    <property type="match status" value="1"/>
</dbReference>
<evidence type="ECO:0000256" key="9">
    <source>
        <dbReference type="ARBA" id="ARBA00023118"/>
    </source>
</evidence>
<sequence length="841" mass="92519">MFSALARLPGIRKRLTRLAATAEFLDIWIERLAWFVFLHDLGKANWGFQARIESTACAVGHIAPIAGAYDAIVDQLDPVRMASWGDETMLGDWFHAVLSHHGKPWPQNPGPNKTACYKKYWQVRGDYDPIAEVQRLREAADQFHGTAFRQCSPELPFTSPLIHALAGLVMLADWIASSDWRASPDAAHLSTWAQRICCGIGFDPEPWRRTIVPDDFQAAFGFTPRTSQLDFVNAPGSLAILEAETGSGKTEAALWRFVERFRAGAVDGLYFALPSRTAAVQVHGRVERMIQALWPNDSPPCILAVPGYLDDASGGGLPVAADMLDCPEEDTRAPTPWASEHPKRYFTGMIGVGTLDQALLSVLRVKHAHMRSAALMRHMLVIDEVHASDAYMSRLTEILLRDHLAAGGEAALLSATLGGHARARYAAVGRLFNLNDLHLDDLSRSVTVPYPALTVQTSTGSETMALDPSGRSKRVSMAVECLIDDAHRIAGIAFAAAREGAKVLVVRNTVQGAVDVQMALENLAGQGAPELFRVSGDPARHPPVATLHHGRFAREDRRLLDAAVERAVGKARPPGGLVLVGTQTLEQSLDIDADYLITDLCPMDVLLQRLGRLHRHETETDGSLRLRPDAFRDARALVLAPAEALAGLLTTVPRTRRNRHGLGPRKDADGVPRGVYPDLLALEATRRLCLDQPVWTIPEMNRILVERALHPEAHDEILMTMPAEQREAWERHWRDIDGVRFGDTMTARGAALDRRKPFMDLANALLPQEHLATRLGDEGYILKLPEATLGPFGTPISRIVIPAWWLAGIPDPSKISISICFENNNSNLPNAIPYSRLGLQR</sequence>
<dbReference type="InterPro" id="IPR038257">
    <property type="entry name" value="CRISPR-assoc_Cas3_HD_sf"/>
</dbReference>
<evidence type="ECO:0000256" key="1">
    <source>
        <dbReference type="ARBA" id="ARBA00006847"/>
    </source>
</evidence>
<dbReference type="NCBIfam" id="TIGR01587">
    <property type="entry name" value="cas3_core"/>
    <property type="match status" value="1"/>
</dbReference>
<accession>F2J608</accession>
<evidence type="ECO:0000256" key="6">
    <source>
        <dbReference type="ARBA" id="ARBA00022801"/>
    </source>
</evidence>
<dbReference type="InterPro" id="IPR006483">
    <property type="entry name" value="CRISPR-assoc_Cas3_HD"/>
</dbReference>
<comment type="similarity">
    <text evidence="1">In the N-terminal section; belongs to the CRISPR-associated nuclease Cas3-HD family.</text>
</comment>
<evidence type="ECO:0000256" key="8">
    <source>
        <dbReference type="ARBA" id="ARBA00022840"/>
    </source>
</evidence>
<dbReference type="eggNOG" id="COG1203">
    <property type="taxonomic scope" value="Bacteria"/>
</dbReference>
<dbReference type="GO" id="GO:0004518">
    <property type="term" value="F:nuclease activity"/>
    <property type="evidence" value="ECO:0007669"/>
    <property type="project" value="UniProtKB-KW"/>
</dbReference>
<dbReference type="Gene3D" id="1.10.3210.30">
    <property type="match status" value="1"/>
</dbReference>
<evidence type="ECO:0000256" key="3">
    <source>
        <dbReference type="ARBA" id="ARBA00022722"/>
    </source>
</evidence>
<evidence type="ECO:0000256" key="5">
    <source>
        <dbReference type="ARBA" id="ARBA00022741"/>
    </source>
</evidence>
<protein>
    <submittedName>
        <fullName evidence="11">CRISPR-associated helicase Cas3</fullName>
    </submittedName>
</protein>
<dbReference type="InterPro" id="IPR050547">
    <property type="entry name" value="DEAD_box_RNA_helicases"/>
</dbReference>
<keyword evidence="5" id="KW-0547">Nucleotide-binding</keyword>
<keyword evidence="12" id="KW-1185">Reference proteome</keyword>
<dbReference type="PANTHER" id="PTHR47963">
    <property type="entry name" value="DEAD-BOX ATP-DEPENDENT RNA HELICASE 47, MITOCHONDRIAL"/>
    <property type="match status" value="1"/>
</dbReference>
<dbReference type="Proteomes" id="UP000008130">
    <property type="component" value="Chromosome"/>
</dbReference>
<name>F2J608_POLGS</name>
<keyword evidence="8" id="KW-0067">ATP-binding</keyword>
<gene>
    <name evidence="11" type="ordered locus">SL003B_2839</name>
</gene>
<dbReference type="PROSITE" id="PS51643">
    <property type="entry name" value="HD_CAS3"/>
    <property type="match status" value="1"/>
</dbReference>
<feature type="domain" description="HD Cas3-type" evidence="10">
    <location>
        <begin position="8"/>
        <end position="175"/>
    </location>
</feature>
<dbReference type="GO" id="GO:0003723">
    <property type="term" value="F:RNA binding"/>
    <property type="evidence" value="ECO:0007669"/>
    <property type="project" value="TreeGrafter"/>
</dbReference>
<dbReference type="GO" id="GO:0046872">
    <property type="term" value="F:metal ion binding"/>
    <property type="evidence" value="ECO:0007669"/>
    <property type="project" value="UniProtKB-KW"/>
</dbReference>
<keyword evidence="6" id="KW-0378">Hydrolase</keyword>
<dbReference type="KEGG" id="pgv:SL003B_2839"/>
<keyword evidence="3" id="KW-0540">Nuclease</keyword>
<evidence type="ECO:0000256" key="2">
    <source>
        <dbReference type="ARBA" id="ARBA00009046"/>
    </source>
</evidence>
<evidence type="ECO:0000256" key="7">
    <source>
        <dbReference type="ARBA" id="ARBA00022806"/>
    </source>
</evidence>
<keyword evidence="9" id="KW-0051">Antiviral defense</keyword>
<keyword evidence="7" id="KW-0347">Helicase</keyword>
<dbReference type="InterPro" id="IPR054712">
    <property type="entry name" value="Cas3-like_dom"/>
</dbReference>
<dbReference type="NCBIfam" id="TIGR01596">
    <property type="entry name" value="cas3_HD"/>
    <property type="match status" value="1"/>
</dbReference>
<organism evidence="11 12">
    <name type="scientific">Polymorphum gilvum (strain LMG 25793 / CGMCC 1.9160 / SL003B-26A1)</name>
    <dbReference type="NCBI Taxonomy" id="991905"/>
    <lineage>
        <taxon>Bacteria</taxon>
        <taxon>Pseudomonadati</taxon>
        <taxon>Pseudomonadota</taxon>
        <taxon>Alphaproteobacteria</taxon>
        <taxon>Rhodobacterales</taxon>
        <taxon>Paracoccaceae</taxon>
        <taxon>Polymorphum</taxon>
    </lineage>
</organism>
<dbReference type="PANTHER" id="PTHR47963:SF9">
    <property type="entry name" value="CRISPR-ASSOCIATED ENDONUCLEASE_HELICASE CAS3"/>
    <property type="match status" value="1"/>
</dbReference>
<dbReference type="InterPro" id="IPR027417">
    <property type="entry name" value="P-loop_NTPase"/>
</dbReference>
<keyword evidence="4" id="KW-0479">Metal-binding</keyword>
<dbReference type="GO" id="GO:0005524">
    <property type="term" value="F:ATP binding"/>
    <property type="evidence" value="ECO:0007669"/>
    <property type="project" value="UniProtKB-KW"/>
</dbReference>
<dbReference type="GO" id="GO:0016787">
    <property type="term" value="F:hydrolase activity"/>
    <property type="evidence" value="ECO:0007669"/>
    <property type="project" value="UniProtKB-KW"/>
</dbReference>
<dbReference type="InterPro" id="IPR006474">
    <property type="entry name" value="Helicase_Cas3_CRISPR-ass_core"/>
</dbReference>
<dbReference type="AlphaFoldDB" id="F2J608"/>
<evidence type="ECO:0000313" key="11">
    <source>
        <dbReference type="EMBL" id="ADZ71262.1"/>
    </source>
</evidence>
<comment type="similarity">
    <text evidence="2">In the central section; belongs to the CRISPR-associated helicase Cas3 family.</text>
</comment>